<feature type="transmembrane region" description="Helical" evidence="8">
    <location>
        <begin position="465"/>
        <end position="486"/>
    </location>
</feature>
<comment type="function">
    <text evidence="8 9">Involved in peptidoglycan biosynthesis. Transports lipid-linked peptidoglycan precursors from the inner to the outer leaflet of the cytoplasmic membrane.</text>
</comment>
<keyword evidence="6 8" id="KW-1133">Transmembrane helix</keyword>
<dbReference type="Proteomes" id="UP000036756">
    <property type="component" value="Unassembled WGS sequence"/>
</dbReference>
<keyword evidence="5 8" id="KW-0573">Peptidoglycan synthesis</keyword>
<dbReference type="OrthoDB" id="9804143at2"/>
<keyword evidence="2 8" id="KW-1003">Cell membrane</keyword>
<dbReference type="PRINTS" id="PR01806">
    <property type="entry name" value="VIRFACTRMVIN"/>
</dbReference>
<feature type="transmembrane region" description="Helical" evidence="8">
    <location>
        <begin position="152"/>
        <end position="174"/>
    </location>
</feature>
<comment type="subcellular location">
    <subcellularLocation>
        <location evidence="1 8">Cell membrane</location>
        <topology evidence="1 8">Multi-pass membrane protein</topology>
    </subcellularLocation>
</comment>
<feature type="transmembrane region" description="Helical" evidence="8">
    <location>
        <begin position="379"/>
        <end position="396"/>
    </location>
</feature>
<dbReference type="NCBIfam" id="TIGR01695">
    <property type="entry name" value="murJ_mviN"/>
    <property type="match status" value="1"/>
</dbReference>
<comment type="pathway">
    <text evidence="8">Cell wall biogenesis; peptidoglycan biosynthesis.</text>
</comment>
<organism evidence="10 11">
    <name type="scientific">Clostridium cylindrosporum DSM 605</name>
    <dbReference type="NCBI Taxonomy" id="1121307"/>
    <lineage>
        <taxon>Bacteria</taxon>
        <taxon>Bacillati</taxon>
        <taxon>Bacillota</taxon>
        <taxon>Clostridia</taxon>
        <taxon>Eubacteriales</taxon>
        <taxon>Clostridiaceae</taxon>
        <taxon>Clostridium</taxon>
    </lineage>
</organism>
<dbReference type="InterPro" id="IPR004268">
    <property type="entry name" value="MurJ"/>
</dbReference>
<dbReference type="Pfam" id="PF03023">
    <property type="entry name" value="MurJ"/>
    <property type="match status" value="1"/>
</dbReference>
<comment type="similarity">
    <text evidence="8 9">Belongs to the MurJ/MviN family.</text>
</comment>
<feature type="transmembrane region" description="Helical" evidence="8">
    <location>
        <begin position="433"/>
        <end position="459"/>
    </location>
</feature>
<dbReference type="CDD" id="cd13123">
    <property type="entry name" value="MATE_MurJ_like"/>
    <property type="match status" value="1"/>
</dbReference>
<dbReference type="GO" id="GO:0034204">
    <property type="term" value="P:lipid translocation"/>
    <property type="evidence" value="ECO:0007669"/>
    <property type="project" value="TreeGrafter"/>
</dbReference>
<keyword evidence="4 8" id="KW-0133">Cell shape</keyword>
<evidence type="ECO:0000256" key="1">
    <source>
        <dbReference type="ARBA" id="ARBA00004651"/>
    </source>
</evidence>
<dbReference type="AlphaFoldDB" id="A0A0J8D7B7"/>
<proteinExistence type="inferred from homology"/>
<feature type="transmembrane region" description="Helical" evidence="8">
    <location>
        <begin position="302"/>
        <end position="320"/>
    </location>
</feature>
<dbReference type="PANTHER" id="PTHR47019">
    <property type="entry name" value="LIPID II FLIPPASE MURJ"/>
    <property type="match status" value="1"/>
</dbReference>
<dbReference type="EMBL" id="LFVU01000026">
    <property type="protein sequence ID" value="KMT21792.1"/>
    <property type="molecule type" value="Genomic_DNA"/>
</dbReference>
<keyword evidence="3 8" id="KW-0812">Transmembrane</keyword>
<dbReference type="GO" id="GO:0071555">
    <property type="term" value="P:cell wall organization"/>
    <property type="evidence" value="ECO:0007669"/>
    <property type="project" value="UniProtKB-UniRule"/>
</dbReference>
<dbReference type="PANTHER" id="PTHR47019:SF1">
    <property type="entry name" value="LIPID II FLIPPASE MURJ"/>
    <property type="match status" value="1"/>
</dbReference>
<evidence type="ECO:0000256" key="9">
    <source>
        <dbReference type="PIRNR" id="PIRNR002869"/>
    </source>
</evidence>
<keyword evidence="7 8" id="KW-0472">Membrane</keyword>
<feature type="transmembrane region" description="Helical" evidence="8">
    <location>
        <begin position="340"/>
        <end position="358"/>
    </location>
</feature>
<evidence type="ECO:0000256" key="3">
    <source>
        <dbReference type="ARBA" id="ARBA00022692"/>
    </source>
</evidence>
<dbReference type="PIRSF" id="PIRSF002869">
    <property type="entry name" value="MviN"/>
    <property type="match status" value="1"/>
</dbReference>
<comment type="caution">
    <text evidence="10">The sequence shown here is derived from an EMBL/GenBank/DDBJ whole genome shotgun (WGS) entry which is preliminary data.</text>
</comment>
<evidence type="ECO:0000256" key="2">
    <source>
        <dbReference type="ARBA" id="ARBA00022475"/>
    </source>
</evidence>
<protein>
    <recommendedName>
        <fullName evidence="8">Probable lipid II flippase MurJ</fullName>
    </recommendedName>
</protein>
<feature type="transmembrane region" description="Helical" evidence="8">
    <location>
        <begin position="402"/>
        <end position="421"/>
    </location>
</feature>
<dbReference type="UniPathway" id="UPA00219"/>
<evidence type="ECO:0000313" key="10">
    <source>
        <dbReference type="EMBL" id="KMT21792.1"/>
    </source>
</evidence>
<feature type="transmembrane region" description="Helical" evidence="8">
    <location>
        <begin position="261"/>
        <end position="281"/>
    </location>
</feature>
<dbReference type="RefSeq" id="WP_048570450.1">
    <property type="nucleotide sequence ID" value="NZ_LFVU01000026.1"/>
</dbReference>
<evidence type="ECO:0000313" key="11">
    <source>
        <dbReference type="Proteomes" id="UP000036756"/>
    </source>
</evidence>
<feature type="transmembrane region" description="Helical" evidence="8">
    <location>
        <begin position="84"/>
        <end position="103"/>
    </location>
</feature>
<keyword evidence="11" id="KW-1185">Reference proteome</keyword>
<feature type="transmembrane region" description="Helical" evidence="8">
    <location>
        <begin position="221"/>
        <end position="241"/>
    </location>
</feature>
<keyword evidence="8 9" id="KW-0813">Transport</keyword>
<evidence type="ECO:0000256" key="4">
    <source>
        <dbReference type="ARBA" id="ARBA00022960"/>
    </source>
</evidence>
<gene>
    <name evidence="8 10" type="primary">murJ</name>
    <name evidence="10" type="ORF">CLCY_3c00590</name>
</gene>
<dbReference type="HAMAP" id="MF_02078">
    <property type="entry name" value="MurJ_MviN"/>
    <property type="match status" value="1"/>
</dbReference>
<dbReference type="GO" id="GO:0009252">
    <property type="term" value="P:peptidoglycan biosynthetic process"/>
    <property type="evidence" value="ECO:0007669"/>
    <property type="project" value="UniProtKB-UniRule"/>
</dbReference>
<dbReference type="PATRIC" id="fig|1121307.3.peg.1413"/>
<dbReference type="GO" id="GO:0008360">
    <property type="term" value="P:regulation of cell shape"/>
    <property type="evidence" value="ECO:0007669"/>
    <property type="project" value="UniProtKB-UniRule"/>
</dbReference>
<evidence type="ECO:0000256" key="7">
    <source>
        <dbReference type="ARBA" id="ARBA00023136"/>
    </source>
</evidence>
<evidence type="ECO:0000256" key="6">
    <source>
        <dbReference type="ARBA" id="ARBA00022989"/>
    </source>
</evidence>
<evidence type="ECO:0000256" key="5">
    <source>
        <dbReference type="ARBA" id="ARBA00022984"/>
    </source>
</evidence>
<name>A0A0J8D7B7_CLOCY</name>
<dbReference type="GO" id="GO:0015648">
    <property type="term" value="F:lipid-linked peptidoglycan transporter activity"/>
    <property type="evidence" value="ECO:0007669"/>
    <property type="project" value="UniProtKB-UniRule"/>
</dbReference>
<dbReference type="GO" id="GO:0005886">
    <property type="term" value="C:plasma membrane"/>
    <property type="evidence" value="ECO:0007669"/>
    <property type="project" value="UniProtKB-SubCell"/>
</dbReference>
<feature type="transmembrane region" description="Helical" evidence="8">
    <location>
        <begin position="39"/>
        <end position="64"/>
    </location>
</feature>
<dbReference type="InterPro" id="IPR051050">
    <property type="entry name" value="Lipid_II_flippase_MurJ/MviN"/>
</dbReference>
<sequence>MRKTAILLMLATVLSKILGLFREIFLAYFYGITDVKSAYGIALSIPGTVFALIGAGIATGYIPIYSRIENEADTEQANRFTSNIINFTMLICTILVILVLIFPNPVVKLFAVAFEGKVLDITVTLTRFTIIGVYFTALVYIFSAYLNLKNTFIIPALVGIPMNICVLFSIALSSKTGIEVLGLGTLISIFVQVIFLLPFIKKTGYKHRFILDKKDKYLKKMIVLAVPVIIGISANQVNLIVDKNIASTLSIKAVGAIDYGMRLNGFVQGLFVMSIVTAMYPMISKMGSENNIDGLKDSLKEAIISVSLLVIPVSVLAMIFSEPVIKLLFERGKFNSSDTLITSGVLFFYSIGMIGYGLREVISKAFYSLHDTKTPMINAVVAVVINIILCIILSRFMGVNGLALATSIAGILCTITLFISLRRKIGYIKLKSILISLCKIGASAIAMGCSARLVLLLLTPIIGETLALIVAVLIAIVVYSVTLYLMKIEEVNSILDMFKNKLKLKNSI</sequence>
<feature type="transmembrane region" description="Helical" evidence="8">
    <location>
        <begin position="123"/>
        <end position="145"/>
    </location>
</feature>
<reference evidence="10 11" key="1">
    <citation type="submission" date="2015-06" db="EMBL/GenBank/DDBJ databases">
        <title>Draft genome sequence of the purine-degrading Clostridium cylindrosporum HC-1 (DSM 605).</title>
        <authorList>
            <person name="Poehlein A."/>
            <person name="Schiel-Bengelsdorf B."/>
            <person name="Bengelsdorf F."/>
            <person name="Daniel R."/>
            <person name="Duerre P."/>
        </authorList>
    </citation>
    <scope>NUCLEOTIDE SEQUENCE [LARGE SCALE GENOMIC DNA]</scope>
    <source>
        <strain evidence="10 11">DSM 605</strain>
    </source>
</reference>
<dbReference type="STRING" id="1121307.CLCY_3c00590"/>
<accession>A0A0J8D7B7</accession>
<feature type="transmembrane region" description="Helical" evidence="8">
    <location>
        <begin position="180"/>
        <end position="200"/>
    </location>
</feature>
<keyword evidence="8 9" id="KW-0961">Cell wall biogenesis/degradation</keyword>
<evidence type="ECO:0000256" key="8">
    <source>
        <dbReference type="HAMAP-Rule" id="MF_02078"/>
    </source>
</evidence>